<dbReference type="InterPro" id="IPR050360">
    <property type="entry name" value="MFS_Sugar_Transporters"/>
</dbReference>
<name>A0ABR0EJ14_ZASCE</name>
<feature type="transmembrane region" description="Helical" evidence="8">
    <location>
        <begin position="335"/>
        <end position="355"/>
    </location>
</feature>
<protein>
    <recommendedName>
        <fullName evidence="9">Major facilitator superfamily (MFS) profile domain-containing protein</fullName>
    </recommendedName>
</protein>
<dbReference type="Proteomes" id="UP001305779">
    <property type="component" value="Unassembled WGS sequence"/>
</dbReference>
<dbReference type="InterPro" id="IPR005828">
    <property type="entry name" value="MFS_sugar_transport-like"/>
</dbReference>
<keyword evidence="6 8" id="KW-0472">Membrane</keyword>
<gene>
    <name evidence="10" type="ORF">PRZ48_006844</name>
</gene>
<feature type="transmembrane region" description="Helical" evidence="8">
    <location>
        <begin position="428"/>
        <end position="448"/>
    </location>
</feature>
<dbReference type="EMBL" id="JAXOVC010000005">
    <property type="protein sequence ID" value="KAK4501038.1"/>
    <property type="molecule type" value="Genomic_DNA"/>
</dbReference>
<comment type="similarity">
    <text evidence="2">Belongs to the major facilitator superfamily. Sugar transporter (TC 2.A.1.1) family.</text>
</comment>
<organism evidence="10 11">
    <name type="scientific">Zasmidium cellare</name>
    <name type="common">Wine cellar mold</name>
    <name type="synonym">Racodium cellare</name>
    <dbReference type="NCBI Taxonomy" id="395010"/>
    <lineage>
        <taxon>Eukaryota</taxon>
        <taxon>Fungi</taxon>
        <taxon>Dikarya</taxon>
        <taxon>Ascomycota</taxon>
        <taxon>Pezizomycotina</taxon>
        <taxon>Dothideomycetes</taxon>
        <taxon>Dothideomycetidae</taxon>
        <taxon>Mycosphaerellales</taxon>
        <taxon>Mycosphaerellaceae</taxon>
        <taxon>Zasmidium</taxon>
    </lineage>
</organism>
<dbReference type="PANTHER" id="PTHR48022:SF59">
    <property type="entry name" value="MAJOR FACILITATOR SUPERFAMILY (MFS) PROFILE DOMAIN-CONTAINING PROTEIN"/>
    <property type="match status" value="1"/>
</dbReference>
<sequence>MASWIKDVLSRSPLAQYGKTLRSAPREMLSNRRMILTAMLYATCAVPLTWDQCSSATVPSLKGFEEFFGIDSGTNANAIKNFVSLPFVGSAAGAALSFLFNDRLGRLWSFRVYAFVYTIGQMIAVAAPNTAALYAARVVTGLGIGALTVTGPMSLAEIAPAEIRGLICAWFPVAMGLAHFCAVFSVYGITLHVAPSRLQYQINFFVPCIYLSFWVVASFFLCESPRWLFMTDKSDQAVRVLYELRGLPMDSPRLQWELEETRTSMQQEMSTGHSYTTVIREAFTKKSNLRRIQQVLICYALPQLSGANTISSYFVPILEIIGVQGSGTHKIFLTGMYTMARFFFALITSFFLIDALGRRKSLFLGITLQMIGDIYIGTYLKVGNSSDAASSQAAIAMIFIHSFGYSAGLLTLPYVFGGELWPNNIRSFGAAFGQTFHWLFSYAMNYALPSLLDATDNWGAFIFFASWCFTAILYVFFVVPEIAGLSVEEIEQVFRGPWFTAWRSTRFEKGVDVVDGREVEGGKGSTTSDQVEDVREEHGGKSDTGL</sequence>
<feature type="transmembrane region" description="Helical" evidence="8">
    <location>
        <begin position="112"/>
        <end position="128"/>
    </location>
</feature>
<evidence type="ECO:0000313" key="10">
    <source>
        <dbReference type="EMBL" id="KAK4501038.1"/>
    </source>
</evidence>
<feature type="transmembrane region" description="Helical" evidence="8">
    <location>
        <begin position="134"/>
        <end position="155"/>
    </location>
</feature>
<feature type="compositionally biased region" description="Basic and acidic residues" evidence="7">
    <location>
        <begin position="532"/>
        <end position="546"/>
    </location>
</feature>
<evidence type="ECO:0000256" key="7">
    <source>
        <dbReference type="SAM" id="MobiDB-lite"/>
    </source>
</evidence>
<feature type="transmembrane region" description="Helical" evidence="8">
    <location>
        <begin position="167"/>
        <end position="190"/>
    </location>
</feature>
<reference evidence="10 11" key="1">
    <citation type="journal article" date="2023" name="G3 (Bethesda)">
        <title>A chromosome-level genome assembly of Zasmidium syzygii isolated from banana leaves.</title>
        <authorList>
            <person name="van Westerhoven A.C."/>
            <person name="Mehrabi R."/>
            <person name="Talebi R."/>
            <person name="Steentjes M.B.F."/>
            <person name="Corcolon B."/>
            <person name="Chong P.A."/>
            <person name="Kema G.H.J."/>
            <person name="Seidl M.F."/>
        </authorList>
    </citation>
    <scope>NUCLEOTIDE SEQUENCE [LARGE SCALE GENOMIC DNA]</scope>
    <source>
        <strain evidence="10 11">P124</strain>
    </source>
</reference>
<dbReference type="Gene3D" id="1.20.1250.20">
    <property type="entry name" value="MFS general substrate transporter like domains"/>
    <property type="match status" value="1"/>
</dbReference>
<dbReference type="InterPro" id="IPR003663">
    <property type="entry name" value="Sugar/inositol_transpt"/>
</dbReference>
<keyword evidence="11" id="KW-1185">Reference proteome</keyword>
<comment type="caution">
    <text evidence="10">The sequence shown here is derived from an EMBL/GenBank/DDBJ whole genome shotgun (WGS) entry which is preliminary data.</text>
</comment>
<dbReference type="SUPFAM" id="SSF103473">
    <property type="entry name" value="MFS general substrate transporter"/>
    <property type="match status" value="1"/>
</dbReference>
<dbReference type="PROSITE" id="PS50850">
    <property type="entry name" value="MFS"/>
    <property type="match status" value="1"/>
</dbReference>
<feature type="region of interest" description="Disordered" evidence="7">
    <location>
        <begin position="518"/>
        <end position="546"/>
    </location>
</feature>
<feature type="transmembrane region" description="Helical" evidence="8">
    <location>
        <begin position="460"/>
        <end position="479"/>
    </location>
</feature>
<proteinExistence type="inferred from homology"/>
<dbReference type="InterPro" id="IPR020846">
    <property type="entry name" value="MFS_dom"/>
</dbReference>
<evidence type="ECO:0000256" key="6">
    <source>
        <dbReference type="ARBA" id="ARBA00023136"/>
    </source>
</evidence>
<dbReference type="PROSITE" id="PS00216">
    <property type="entry name" value="SUGAR_TRANSPORT_1"/>
    <property type="match status" value="1"/>
</dbReference>
<evidence type="ECO:0000313" key="11">
    <source>
        <dbReference type="Proteomes" id="UP001305779"/>
    </source>
</evidence>
<comment type="subcellular location">
    <subcellularLocation>
        <location evidence="1">Membrane</location>
        <topology evidence="1">Multi-pass membrane protein</topology>
    </subcellularLocation>
</comment>
<feature type="domain" description="Major facilitator superfamily (MFS) profile" evidence="9">
    <location>
        <begin position="38"/>
        <end position="483"/>
    </location>
</feature>
<dbReference type="InterPro" id="IPR005829">
    <property type="entry name" value="Sugar_transporter_CS"/>
</dbReference>
<evidence type="ECO:0000259" key="9">
    <source>
        <dbReference type="PROSITE" id="PS50850"/>
    </source>
</evidence>
<dbReference type="Pfam" id="PF00083">
    <property type="entry name" value="Sugar_tr"/>
    <property type="match status" value="1"/>
</dbReference>
<keyword evidence="5 8" id="KW-1133">Transmembrane helix</keyword>
<feature type="transmembrane region" description="Helical" evidence="8">
    <location>
        <begin position="362"/>
        <end position="382"/>
    </location>
</feature>
<dbReference type="InterPro" id="IPR036259">
    <property type="entry name" value="MFS_trans_sf"/>
</dbReference>
<feature type="transmembrane region" description="Helical" evidence="8">
    <location>
        <begin position="79"/>
        <end position="100"/>
    </location>
</feature>
<accession>A0ABR0EJ14</accession>
<dbReference type="PRINTS" id="PR00171">
    <property type="entry name" value="SUGRTRNSPORT"/>
</dbReference>
<evidence type="ECO:0000256" key="1">
    <source>
        <dbReference type="ARBA" id="ARBA00004141"/>
    </source>
</evidence>
<feature type="transmembrane region" description="Helical" evidence="8">
    <location>
        <begin position="202"/>
        <end position="222"/>
    </location>
</feature>
<evidence type="ECO:0000256" key="5">
    <source>
        <dbReference type="ARBA" id="ARBA00022989"/>
    </source>
</evidence>
<evidence type="ECO:0000256" key="2">
    <source>
        <dbReference type="ARBA" id="ARBA00010992"/>
    </source>
</evidence>
<keyword evidence="3" id="KW-0813">Transport</keyword>
<evidence type="ECO:0000256" key="4">
    <source>
        <dbReference type="ARBA" id="ARBA00022692"/>
    </source>
</evidence>
<evidence type="ECO:0000256" key="8">
    <source>
        <dbReference type="SAM" id="Phobius"/>
    </source>
</evidence>
<evidence type="ECO:0000256" key="3">
    <source>
        <dbReference type="ARBA" id="ARBA00022448"/>
    </source>
</evidence>
<dbReference type="PANTHER" id="PTHR48022">
    <property type="entry name" value="PLASTIDIC GLUCOSE TRANSPORTER 4"/>
    <property type="match status" value="1"/>
</dbReference>
<feature type="transmembrane region" description="Helical" evidence="8">
    <location>
        <begin position="295"/>
        <end position="315"/>
    </location>
</feature>
<feature type="transmembrane region" description="Helical" evidence="8">
    <location>
        <begin position="394"/>
        <end position="416"/>
    </location>
</feature>
<keyword evidence="4 8" id="KW-0812">Transmembrane</keyword>